<comment type="caution">
    <text evidence="2">The sequence shown here is derived from an EMBL/GenBank/DDBJ whole genome shotgun (WGS) entry which is preliminary data.</text>
</comment>
<evidence type="ECO:0000313" key="2">
    <source>
        <dbReference type="EMBL" id="KAK7477060.1"/>
    </source>
</evidence>
<feature type="region of interest" description="Disordered" evidence="1">
    <location>
        <begin position="225"/>
        <end position="282"/>
    </location>
</feature>
<evidence type="ECO:0000256" key="1">
    <source>
        <dbReference type="SAM" id="MobiDB-lite"/>
    </source>
</evidence>
<dbReference type="CDD" id="cd09275">
    <property type="entry name" value="RNase_HI_RT_DIRS1"/>
    <property type="match status" value="1"/>
</dbReference>
<dbReference type="Proteomes" id="UP001519460">
    <property type="component" value="Unassembled WGS sequence"/>
</dbReference>
<dbReference type="SUPFAM" id="SSF56672">
    <property type="entry name" value="DNA/RNA polymerases"/>
    <property type="match status" value="1"/>
</dbReference>
<keyword evidence="3" id="KW-1185">Reference proteome</keyword>
<name>A0ABD0JQT4_9CAEN</name>
<dbReference type="AlphaFoldDB" id="A0ABD0JQT4"/>
<accession>A0ABD0JQT4</accession>
<organism evidence="2 3">
    <name type="scientific">Batillaria attramentaria</name>
    <dbReference type="NCBI Taxonomy" id="370345"/>
    <lineage>
        <taxon>Eukaryota</taxon>
        <taxon>Metazoa</taxon>
        <taxon>Spiralia</taxon>
        <taxon>Lophotrochozoa</taxon>
        <taxon>Mollusca</taxon>
        <taxon>Gastropoda</taxon>
        <taxon>Caenogastropoda</taxon>
        <taxon>Sorbeoconcha</taxon>
        <taxon>Cerithioidea</taxon>
        <taxon>Batillariidae</taxon>
        <taxon>Batillaria</taxon>
    </lineage>
</organism>
<reference evidence="2 3" key="1">
    <citation type="journal article" date="2023" name="Sci. Data">
        <title>Genome assembly of the Korean intertidal mud-creeper Batillaria attramentaria.</title>
        <authorList>
            <person name="Patra A.K."/>
            <person name="Ho P.T."/>
            <person name="Jun S."/>
            <person name="Lee S.J."/>
            <person name="Kim Y."/>
            <person name="Won Y.J."/>
        </authorList>
    </citation>
    <scope>NUCLEOTIDE SEQUENCE [LARGE SCALE GENOMIC DNA]</scope>
    <source>
        <strain evidence="2">Wonlab-2016</strain>
    </source>
</reference>
<sequence length="282" mass="31118">MSSPTLNLFADASGQAGYGAVLGQEWFYGAWDERWLGQNITLLELCPIVMAVKVWGPSLAHNCISFHTDNMALVEMINKQSSKESSTIALAMFALAFHAFLRVGEITVSNNTLPNPNLLQREQLVLGEQFFVSNLPRIQTQHRPTIHPFKVDAGTRAADCPVTLMAQILVQARFYPRPTVHGHPKPTGVEGPNLTNIYAGPWLSITAGSAGPWWRWQPPPTTLVHAEANPPPRNGGRGESSECTDLTPRIPPTIRPKLPRQDNHETGIANVPDHVPRRVLRP</sequence>
<protein>
    <recommendedName>
        <fullName evidence="4">RNase H type-1 domain-containing protein</fullName>
    </recommendedName>
</protein>
<gene>
    <name evidence="2" type="ORF">BaRGS_00031740</name>
</gene>
<evidence type="ECO:0000313" key="3">
    <source>
        <dbReference type="Proteomes" id="UP001519460"/>
    </source>
</evidence>
<evidence type="ECO:0008006" key="4">
    <source>
        <dbReference type="Google" id="ProtNLM"/>
    </source>
</evidence>
<dbReference type="InterPro" id="IPR043502">
    <property type="entry name" value="DNA/RNA_pol_sf"/>
</dbReference>
<dbReference type="EMBL" id="JACVVK020000359">
    <property type="protein sequence ID" value="KAK7477060.1"/>
    <property type="molecule type" value="Genomic_DNA"/>
</dbReference>
<proteinExistence type="predicted"/>